<feature type="compositionally biased region" description="Basic and acidic residues" evidence="3">
    <location>
        <begin position="70"/>
        <end position="85"/>
    </location>
</feature>
<evidence type="ECO:0000256" key="2">
    <source>
        <dbReference type="ARBA" id="ARBA00023242"/>
    </source>
</evidence>
<feature type="region of interest" description="Disordered" evidence="3">
    <location>
        <begin position="368"/>
        <end position="392"/>
    </location>
</feature>
<feature type="region of interest" description="Disordered" evidence="3">
    <location>
        <begin position="1"/>
        <end position="352"/>
    </location>
</feature>
<keyword evidence="2" id="KW-0539">Nucleus</keyword>
<feature type="compositionally biased region" description="Low complexity" evidence="3">
    <location>
        <begin position="109"/>
        <end position="123"/>
    </location>
</feature>
<comment type="subcellular location">
    <subcellularLocation>
        <location evidence="1">Nucleus</location>
    </subcellularLocation>
</comment>
<feature type="compositionally biased region" description="Polar residues" evidence="3">
    <location>
        <begin position="189"/>
        <end position="200"/>
    </location>
</feature>
<proteinExistence type="predicted"/>
<feature type="compositionally biased region" description="Low complexity" evidence="3">
    <location>
        <begin position="233"/>
        <end position="258"/>
    </location>
</feature>
<dbReference type="InterPro" id="IPR045138">
    <property type="entry name" value="MeCP2/MBD4"/>
</dbReference>
<organism evidence="4 5">
    <name type="scientific">Aulographum hederae CBS 113979</name>
    <dbReference type="NCBI Taxonomy" id="1176131"/>
    <lineage>
        <taxon>Eukaryota</taxon>
        <taxon>Fungi</taxon>
        <taxon>Dikarya</taxon>
        <taxon>Ascomycota</taxon>
        <taxon>Pezizomycotina</taxon>
        <taxon>Dothideomycetes</taxon>
        <taxon>Pleosporomycetidae</taxon>
        <taxon>Aulographales</taxon>
        <taxon>Aulographaceae</taxon>
    </lineage>
</organism>
<feature type="compositionally biased region" description="Low complexity" evidence="3">
    <location>
        <begin position="280"/>
        <end position="305"/>
    </location>
</feature>
<keyword evidence="5" id="KW-1185">Reference proteome</keyword>
<protein>
    <submittedName>
        <fullName evidence="4">Uncharacterized protein</fullName>
    </submittedName>
</protein>
<evidence type="ECO:0000256" key="1">
    <source>
        <dbReference type="ARBA" id="ARBA00004123"/>
    </source>
</evidence>
<feature type="compositionally biased region" description="Basic residues" evidence="3">
    <location>
        <begin position="60"/>
        <end position="69"/>
    </location>
</feature>
<evidence type="ECO:0000313" key="4">
    <source>
        <dbReference type="EMBL" id="KAF1987739.1"/>
    </source>
</evidence>
<dbReference type="OrthoDB" id="5373744at2759"/>
<evidence type="ECO:0000313" key="5">
    <source>
        <dbReference type="Proteomes" id="UP000800041"/>
    </source>
</evidence>
<feature type="compositionally biased region" description="Low complexity" evidence="3">
    <location>
        <begin position="160"/>
        <end position="182"/>
    </location>
</feature>
<feature type="compositionally biased region" description="Basic and acidic residues" evidence="3">
    <location>
        <begin position="201"/>
        <end position="212"/>
    </location>
</feature>
<feature type="compositionally biased region" description="Polar residues" evidence="3">
    <location>
        <begin position="714"/>
        <end position="728"/>
    </location>
</feature>
<dbReference type="GO" id="GO:0005634">
    <property type="term" value="C:nucleus"/>
    <property type="evidence" value="ECO:0007669"/>
    <property type="project" value="UniProtKB-SubCell"/>
</dbReference>
<feature type="compositionally biased region" description="Basic and acidic residues" evidence="3">
    <location>
        <begin position="31"/>
        <end position="59"/>
    </location>
</feature>
<dbReference type="Proteomes" id="UP000800041">
    <property type="component" value="Unassembled WGS sequence"/>
</dbReference>
<name>A0A6G1H409_9PEZI</name>
<feature type="compositionally biased region" description="Basic and acidic residues" evidence="3">
    <location>
        <begin position="1"/>
        <end position="25"/>
    </location>
</feature>
<feature type="region of interest" description="Disordered" evidence="3">
    <location>
        <begin position="714"/>
        <end position="734"/>
    </location>
</feature>
<feature type="compositionally biased region" description="Polar residues" evidence="3">
    <location>
        <begin position="262"/>
        <end position="279"/>
    </location>
</feature>
<reference evidence="4" key="1">
    <citation type="journal article" date="2020" name="Stud. Mycol.">
        <title>101 Dothideomycetes genomes: a test case for predicting lifestyles and emergence of pathogens.</title>
        <authorList>
            <person name="Haridas S."/>
            <person name="Albert R."/>
            <person name="Binder M."/>
            <person name="Bloem J."/>
            <person name="Labutti K."/>
            <person name="Salamov A."/>
            <person name="Andreopoulos B."/>
            <person name="Baker S."/>
            <person name="Barry K."/>
            <person name="Bills G."/>
            <person name="Bluhm B."/>
            <person name="Cannon C."/>
            <person name="Castanera R."/>
            <person name="Culley D."/>
            <person name="Daum C."/>
            <person name="Ezra D."/>
            <person name="Gonzalez J."/>
            <person name="Henrissat B."/>
            <person name="Kuo A."/>
            <person name="Liang C."/>
            <person name="Lipzen A."/>
            <person name="Lutzoni F."/>
            <person name="Magnuson J."/>
            <person name="Mondo S."/>
            <person name="Nolan M."/>
            <person name="Ohm R."/>
            <person name="Pangilinan J."/>
            <person name="Park H.-J."/>
            <person name="Ramirez L."/>
            <person name="Alfaro M."/>
            <person name="Sun H."/>
            <person name="Tritt A."/>
            <person name="Yoshinaga Y."/>
            <person name="Zwiers L.-H."/>
            <person name="Turgeon B."/>
            <person name="Goodwin S."/>
            <person name="Spatafora J."/>
            <person name="Crous P."/>
            <person name="Grigoriev I."/>
        </authorList>
    </citation>
    <scope>NUCLEOTIDE SEQUENCE</scope>
    <source>
        <strain evidence="4">CBS 113979</strain>
    </source>
</reference>
<feature type="compositionally biased region" description="Pro residues" evidence="3">
    <location>
        <begin position="375"/>
        <end position="388"/>
    </location>
</feature>
<feature type="compositionally biased region" description="Polar residues" evidence="3">
    <location>
        <begin position="321"/>
        <end position="345"/>
    </location>
</feature>
<dbReference type="PANTHER" id="PTHR15074">
    <property type="entry name" value="METHYL-CPG-BINDING PROTEIN"/>
    <property type="match status" value="1"/>
</dbReference>
<dbReference type="AlphaFoldDB" id="A0A6G1H409"/>
<dbReference type="GO" id="GO:0003677">
    <property type="term" value="F:DNA binding"/>
    <property type="evidence" value="ECO:0007669"/>
    <property type="project" value="InterPro"/>
</dbReference>
<dbReference type="PANTHER" id="PTHR15074:SF5">
    <property type="entry name" value="5-METHYLCYTOSINE G_T MISMATCH-SPECIFIC DNA GLYCOSYLASE"/>
    <property type="match status" value="1"/>
</dbReference>
<accession>A0A6G1H409</accession>
<evidence type="ECO:0000256" key="3">
    <source>
        <dbReference type="SAM" id="MobiDB-lite"/>
    </source>
</evidence>
<dbReference type="EMBL" id="ML977151">
    <property type="protein sequence ID" value="KAF1987739.1"/>
    <property type="molecule type" value="Genomic_DNA"/>
</dbReference>
<gene>
    <name evidence="4" type="ORF">K402DRAFT_462612</name>
</gene>
<sequence length="905" mass="99060">MSSRESSDVRRRRRRDSDRTRDRSRAQQSRDYVEEGYAKVKSRDKDREKDKEKDKDKVEKRRRIVRRRSSSKDADRDRERDRDRSYMSSSSQILSPRKSSVPEMERRPSSTSTTPSKASAYPSFSKAHSREAVGPRDVNPRLSLYTPDPTDLGHTSARKTPVQTAPTGAGAAPPSPPLTATEPDLRRTASGTSFRKATNKPSREGLNNRRSVDTGLRQKMHKHSASTSSLPQTSPTKETASPAATASSSKPSTPLSKESTTRSTSYGSTLSANTRPTELSSSAAGSNRTATAARSTTDSDATSIAADRKAARKMPAKASDMGSSPVSAVDSSPRTPTPHETQFPRSASAAKEPPIEVFASNNYRSVSVGSTQYAPGPPPPPPPPPPVDLPVNTPRVDYLLQNGGLPQPIPRSLLQVPALQSNYGRTTPGHPQTADIKNIFAPFQNVLDDYSQVISKNGSIAVATGYRSVARRLLDRLEAVFARNISSEKCGCIICMANPPSQDQDEEEDTGVSWGEILELVSGRRELPSWPPFSISTDGPGLGISAVECATPMQKLDIDVPEEFRDHYIRQSKKTKHAVQNWLGQQPELPSSPPQEVDDETLAFAMITHLEAEHRQVFTALLRGMSNLPSSRAPTPVPMPTGKPKPELISKTATALQRLYRLQNPPRDAECSIYLLKNPALHGVLATLAAVAAGEWEILVSGRFDGFLWSGADTSSPSALPSSRGQSDSARRGVRRVGRMAVEGGGRGRRGCLDGRASMRARMMGLRMDGVSWRPMIVRVMFLLIAGGRRGLRGGHRRLLRRRMRGRLVVGWRGRGRGGRGRGDVMEFENVGGVIGWDDWTFCFAIEVFDPCSHVVEACFSDHHPPFCSLLSPSSCSSLQDMGYAMAWDHGIDHQELGICKRRFA</sequence>